<keyword evidence="6" id="KW-0539">Nucleus</keyword>
<dbReference type="GO" id="GO:0005654">
    <property type="term" value="C:nucleoplasm"/>
    <property type="evidence" value="ECO:0007669"/>
    <property type="project" value="UniProtKB-SubCell"/>
</dbReference>
<evidence type="ECO:0000313" key="10">
    <source>
        <dbReference type="Proteomes" id="UP000829720"/>
    </source>
</evidence>
<evidence type="ECO:0000256" key="3">
    <source>
        <dbReference type="ARBA" id="ARBA00022833"/>
    </source>
</evidence>
<feature type="region of interest" description="Disordered" evidence="7">
    <location>
        <begin position="92"/>
        <end position="119"/>
    </location>
</feature>
<evidence type="ECO:0000259" key="8">
    <source>
        <dbReference type="PROSITE" id="PS50950"/>
    </source>
</evidence>
<keyword evidence="4 5" id="KW-0238">DNA-binding</keyword>
<comment type="subcellular location">
    <subcellularLocation>
        <location evidence="6">Nucleus</location>
        <location evidence="6">Nucleoplasm</location>
    </subcellularLocation>
</comment>
<evidence type="ECO:0000313" key="9">
    <source>
        <dbReference type="EMBL" id="KAI1891205.1"/>
    </source>
</evidence>
<keyword evidence="1" id="KW-0479">Metal-binding</keyword>
<dbReference type="InterPro" id="IPR006612">
    <property type="entry name" value="THAP_Znf"/>
</dbReference>
<feature type="compositionally biased region" description="Polar residues" evidence="7">
    <location>
        <begin position="95"/>
        <end position="104"/>
    </location>
</feature>
<keyword evidence="2 5" id="KW-0863">Zinc-finger</keyword>
<gene>
    <name evidence="9" type="ORF">AGOR_G00141390</name>
</gene>
<dbReference type="GO" id="GO:0003700">
    <property type="term" value="F:DNA-binding transcription factor activity"/>
    <property type="evidence" value="ECO:0007669"/>
    <property type="project" value="UniProtKB-UniRule"/>
</dbReference>
<keyword evidence="3" id="KW-0862">Zinc</keyword>
<dbReference type="OrthoDB" id="7331812at2759"/>
<keyword evidence="6" id="KW-0804">Transcription</keyword>
<proteinExistence type="inferred from homology"/>
<comment type="similarity">
    <text evidence="6">Belongs to the THAP1 family.</text>
</comment>
<dbReference type="InterPro" id="IPR038441">
    <property type="entry name" value="THAP_Znf_sf"/>
</dbReference>
<dbReference type="Proteomes" id="UP000829720">
    <property type="component" value="Unassembled WGS sequence"/>
</dbReference>
<keyword evidence="6" id="KW-0805">Transcription regulation</keyword>
<dbReference type="AlphaFoldDB" id="A0A8T3D995"/>
<dbReference type="PANTHER" id="PTHR46600">
    <property type="entry name" value="THAP DOMAIN-CONTAINING"/>
    <property type="match status" value="1"/>
</dbReference>
<organism evidence="9 10">
    <name type="scientific">Albula goreensis</name>
    <dbReference type="NCBI Taxonomy" id="1534307"/>
    <lineage>
        <taxon>Eukaryota</taxon>
        <taxon>Metazoa</taxon>
        <taxon>Chordata</taxon>
        <taxon>Craniata</taxon>
        <taxon>Vertebrata</taxon>
        <taxon>Euteleostomi</taxon>
        <taxon>Actinopterygii</taxon>
        <taxon>Neopterygii</taxon>
        <taxon>Teleostei</taxon>
        <taxon>Albuliformes</taxon>
        <taxon>Albulidae</taxon>
        <taxon>Albula</taxon>
    </lineage>
</organism>
<name>A0A8T3D995_9TELE</name>
<keyword evidence="10" id="KW-1185">Reference proteome</keyword>
<dbReference type="PANTHER" id="PTHR46600:SF11">
    <property type="entry name" value="THAP DOMAIN-CONTAINING PROTEIN 10"/>
    <property type="match status" value="1"/>
</dbReference>
<dbReference type="InterPro" id="IPR026516">
    <property type="entry name" value="THAP1/10"/>
</dbReference>
<dbReference type="GO" id="GO:0001935">
    <property type="term" value="P:endothelial cell proliferation"/>
    <property type="evidence" value="ECO:0007669"/>
    <property type="project" value="UniProtKB-UniRule"/>
</dbReference>
<dbReference type="SUPFAM" id="SSF57716">
    <property type="entry name" value="Glucocorticoid receptor-like (DNA-binding domain)"/>
    <property type="match status" value="1"/>
</dbReference>
<evidence type="ECO:0000256" key="1">
    <source>
        <dbReference type="ARBA" id="ARBA00022723"/>
    </source>
</evidence>
<reference evidence="9" key="1">
    <citation type="submission" date="2021-01" db="EMBL/GenBank/DDBJ databases">
        <authorList>
            <person name="Zahm M."/>
            <person name="Roques C."/>
            <person name="Cabau C."/>
            <person name="Klopp C."/>
            <person name="Donnadieu C."/>
            <person name="Jouanno E."/>
            <person name="Lampietro C."/>
            <person name="Louis A."/>
            <person name="Herpin A."/>
            <person name="Echchiki A."/>
            <person name="Berthelot C."/>
            <person name="Parey E."/>
            <person name="Roest-Crollius H."/>
            <person name="Braasch I."/>
            <person name="Postlethwait J."/>
            <person name="Bobe J."/>
            <person name="Montfort J."/>
            <person name="Bouchez O."/>
            <person name="Begum T."/>
            <person name="Mejri S."/>
            <person name="Adams A."/>
            <person name="Chen W.-J."/>
            <person name="Guiguen Y."/>
        </authorList>
    </citation>
    <scope>NUCLEOTIDE SEQUENCE</scope>
    <source>
        <tissue evidence="9">Blood</tissue>
    </source>
</reference>
<evidence type="ECO:0000256" key="2">
    <source>
        <dbReference type="ARBA" id="ARBA00022771"/>
    </source>
</evidence>
<sequence length="218" mass="24107">MVHCCVCANCTNSNLSGHRVHVFPSKRSPVFNSWLKFVQVTRRNFNTNSINTKHSVVCSAHFLDSDYLEGDVLEYRMGFRTKQRVRLKPNAIPSVHTTTKNTGTARRREAGDGDSESSPGIMAAVVTHQVVTELLPAVCRKLEASKELRTGTALSSSRMTLSQHQQSPVLSPEEEQLSGLEPVPMAEPERDCAAPAVGSLQPEPQEPPNARTECRRRT</sequence>
<keyword evidence="6" id="KW-0131">Cell cycle</keyword>
<dbReference type="EMBL" id="JAERUA010000013">
    <property type="protein sequence ID" value="KAI1891205.1"/>
    <property type="molecule type" value="Genomic_DNA"/>
</dbReference>
<feature type="domain" description="THAP-type" evidence="8">
    <location>
        <begin position="1"/>
        <end position="96"/>
    </location>
</feature>
<evidence type="ECO:0000256" key="5">
    <source>
        <dbReference type="PROSITE-ProRule" id="PRU00309"/>
    </source>
</evidence>
<dbReference type="SMART" id="SM00980">
    <property type="entry name" value="THAP"/>
    <property type="match status" value="1"/>
</dbReference>
<feature type="region of interest" description="Disordered" evidence="7">
    <location>
        <begin position="150"/>
        <end position="218"/>
    </location>
</feature>
<comment type="function">
    <text evidence="6">DNA-binding transcription regulator that regulates endothelial cell proliferation and G1/S cell-cycle progression. Specifically binds the 5'-[AT]NTNN[GT]GGCA[AGT]-3' core DNA sequence and acts by modulating expression of pRB-E2F cell-cycle target genes.</text>
</comment>
<evidence type="ECO:0000256" key="4">
    <source>
        <dbReference type="ARBA" id="ARBA00023125"/>
    </source>
</evidence>
<evidence type="ECO:0000256" key="6">
    <source>
        <dbReference type="RuleBase" id="RU369073"/>
    </source>
</evidence>
<dbReference type="Pfam" id="PF05485">
    <property type="entry name" value="THAP"/>
    <property type="match status" value="1"/>
</dbReference>
<dbReference type="Gene3D" id="6.20.210.20">
    <property type="entry name" value="THAP domain"/>
    <property type="match status" value="1"/>
</dbReference>
<keyword evidence="6" id="KW-0175">Coiled coil</keyword>
<dbReference type="GO" id="GO:0043565">
    <property type="term" value="F:sequence-specific DNA binding"/>
    <property type="evidence" value="ECO:0007669"/>
    <property type="project" value="UniProtKB-UniRule"/>
</dbReference>
<feature type="compositionally biased region" description="Polar residues" evidence="7">
    <location>
        <begin position="152"/>
        <end position="169"/>
    </location>
</feature>
<dbReference type="GO" id="GO:0008270">
    <property type="term" value="F:zinc ion binding"/>
    <property type="evidence" value="ECO:0007669"/>
    <property type="project" value="UniProtKB-KW"/>
</dbReference>
<evidence type="ECO:0000256" key="7">
    <source>
        <dbReference type="SAM" id="MobiDB-lite"/>
    </source>
</evidence>
<comment type="caution">
    <text evidence="9">The sequence shown here is derived from an EMBL/GenBank/DDBJ whole genome shotgun (WGS) entry which is preliminary data.</text>
</comment>
<protein>
    <recommendedName>
        <fullName evidence="6">THAP domain-containing protein 1</fullName>
    </recommendedName>
</protein>
<accession>A0A8T3D995</accession>
<dbReference type="PROSITE" id="PS50950">
    <property type="entry name" value="ZF_THAP"/>
    <property type="match status" value="1"/>
</dbReference>